<evidence type="ECO:0000256" key="1">
    <source>
        <dbReference type="ARBA" id="ARBA00004370"/>
    </source>
</evidence>
<reference evidence="3 4" key="1">
    <citation type="submission" date="2020-07" db="EMBL/GenBank/DDBJ databases">
        <title>Sequencing the genomes of 1000 actinobacteria strains.</title>
        <authorList>
            <person name="Klenk H.-P."/>
        </authorList>
    </citation>
    <scope>NUCLEOTIDE SEQUENCE [LARGE SCALE GENOMIC DNA]</scope>
    <source>
        <strain evidence="3 4">DSM 18248</strain>
    </source>
</reference>
<proteinExistence type="predicted"/>
<comment type="subcellular location">
    <subcellularLocation>
        <location evidence="1">Membrane</location>
    </subcellularLocation>
</comment>
<evidence type="ECO:0000313" key="4">
    <source>
        <dbReference type="Proteomes" id="UP000537326"/>
    </source>
</evidence>
<dbReference type="SUPFAM" id="SSF54427">
    <property type="entry name" value="NTF2-like"/>
    <property type="match status" value="1"/>
</dbReference>
<dbReference type="Gene3D" id="3.10.450.50">
    <property type="match status" value="1"/>
</dbReference>
<dbReference type="RefSeq" id="WP_179532247.1">
    <property type="nucleotide sequence ID" value="NZ_BAAAPP010000006.1"/>
</dbReference>
<evidence type="ECO:0000313" key="3">
    <source>
        <dbReference type="EMBL" id="NYI11571.1"/>
    </source>
</evidence>
<gene>
    <name evidence="3" type="ORF">BKA05_003086</name>
</gene>
<sequence>MILVAVTSVAVERGLTWRDAQAQQQEQLDAVEAAEAEVLGLITISAATTNEDLETLIAGATASFRDDLRAQADRLREEVVANEVVATGEVVSSGVVEVEDDSAVVVVAARGTVDNRNSAAPEPRSYRLEVRLEQVDDTWLVSSLRFVA</sequence>
<dbReference type="Proteomes" id="UP000537326">
    <property type="component" value="Unassembled WGS sequence"/>
</dbReference>
<evidence type="ECO:0000256" key="2">
    <source>
        <dbReference type="ARBA" id="ARBA00023136"/>
    </source>
</evidence>
<dbReference type="InterPro" id="IPR032710">
    <property type="entry name" value="NTF2-like_dom_sf"/>
</dbReference>
<dbReference type="PANTHER" id="PTHR37042:SF4">
    <property type="entry name" value="OUTER MEMBRANE PROTEIN RV1973"/>
    <property type="match status" value="1"/>
</dbReference>
<dbReference type="AlphaFoldDB" id="A0A7Y9YG33"/>
<dbReference type="GO" id="GO:0016020">
    <property type="term" value="C:membrane"/>
    <property type="evidence" value="ECO:0007669"/>
    <property type="project" value="UniProtKB-SubCell"/>
</dbReference>
<comment type="caution">
    <text evidence="3">The sequence shown here is derived from an EMBL/GenBank/DDBJ whole genome shotgun (WGS) entry which is preliminary data.</text>
</comment>
<dbReference type="PANTHER" id="PTHR37042">
    <property type="entry name" value="OUTER MEMBRANE PROTEIN RV1973"/>
    <property type="match status" value="1"/>
</dbReference>
<keyword evidence="4" id="KW-1185">Reference proteome</keyword>
<dbReference type="EMBL" id="JACBZI010000001">
    <property type="protein sequence ID" value="NYI11571.1"/>
    <property type="molecule type" value="Genomic_DNA"/>
</dbReference>
<organism evidence="3 4">
    <name type="scientific">Nocardioides marinus</name>
    <dbReference type="NCBI Taxonomy" id="374514"/>
    <lineage>
        <taxon>Bacteria</taxon>
        <taxon>Bacillati</taxon>
        <taxon>Actinomycetota</taxon>
        <taxon>Actinomycetes</taxon>
        <taxon>Propionibacteriales</taxon>
        <taxon>Nocardioidaceae</taxon>
        <taxon>Nocardioides</taxon>
    </lineage>
</organism>
<keyword evidence="2" id="KW-0472">Membrane</keyword>
<name>A0A7Y9YG33_9ACTN</name>
<protein>
    <submittedName>
        <fullName evidence="3">Mce-associated membrane protein</fullName>
    </submittedName>
</protein>
<accession>A0A7Y9YG33</accession>